<evidence type="ECO:0008006" key="3">
    <source>
        <dbReference type="Google" id="ProtNLM"/>
    </source>
</evidence>
<evidence type="ECO:0000313" key="1">
    <source>
        <dbReference type="EMBL" id="GFN77830.1"/>
    </source>
</evidence>
<proteinExistence type="predicted"/>
<dbReference type="EMBL" id="BLXT01000510">
    <property type="protein sequence ID" value="GFN77830.1"/>
    <property type="molecule type" value="Genomic_DNA"/>
</dbReference>
<accession>A0AAV3Y5Y1</accession>
<evidence type="ECO:0000313" key="2">
    <source>
        <dbReference type="Proteomes" id="UP000735302"/>
    </source>
</evidence>
<feature type="non-terminal residue" evidence="1">
    <location>
        <position position="1"/>
    </location>
</feature>
<name>A0AAV3Y5Y1_9GAST</name>
<reference evidence="1 2" key="1">
    <citation type="journal article" date="2021" name="Elife">
        <title>Chloroplast acquisition without the gene transfer in kleptoplastic sea slugs, Plakobranchus ocellatus.</title>
        <authorList>
            <person name="Maeda T."/>
            <person name="Takahashi S."/>
            <person name="Yoshida T."/>
            <person name="Shimamura S."/>
            <person name="Takaki Y."/>
            <person name="Nagai Y."/>
            <person name="Toyoda A."/>
            <person name="Suzuki Y."/>
            <person name="Arimoto A."/>
            <person name="Ishii H."/>
            <person name="Satoh N."/>
            <person name="Nishiyama T."/>
            <person name="Hasebe M."/>
            <person name="Maruyama T."/>
            <person name="Minagawa J."/>
            <person name="Obokata J."/>
            <person name="Shigenobu S."/>
        </authorList>
    </citation>
    <scope>NUCLEOTIDE SEQUENCE [LARGE SCALE GENOMIC DNA]</scope>
</reference>
<dbReference type="Proteomes" id="UP000735302">
    <property type="component" value="Unassembled WGS sequence"/>
</dbReference>
<sequence>LSCIVLVSIEALVHRSRLHRSSRASLSSPSKLSCIALVSIEALVHRSRLHRSSRASLSSPSKLSCIALVSIEALVHVHRFRFGRSSRTRALLSFSSKFY</sequence>
<keyword evidence="2" id="KW-1185">Reference proteome</keyword>
<dbReference type="AlphaFoldDB" id="A0AAV3Y5Y1"/>
<protein>
    <recommendedName>
        <fullName evidence="3">Secreted protein</fullName>
    </recommendedName>
</protein>
<organism evidence="1 2">
    <name type="scientific">Plakobranchus ocellatus</name>
    <dbReference type="NCBI Taxonomy" id="259542"/>
    <lineage>
        <taxon>Eukaryota</taxon>
        <taxon>Metazoa</taxon>
        <taxon>Spiralia</taxon>
        <taxon>Lophotrochozoa</taxon>
        <taxon>Mollusca</taxon>
        <taxon>Gastropoda</taxon>
        <taxon>Heterobranchia</taxon>
        <taxon>Euthyneura</taxon>
        <taxon>Panpulmonata</taxon>
        <taxon>Sacoglossa</taxon>
        <taxon>Placobranchoidea</taxon>
        <taxon>Plakobranchidae</taxon>
        <taxon>Plakobranchus</taxon>
    </lineage>
</organism>
<comment type="caution">
    <text evidence="1">The sequence shown here is derived from an EMBL/GenBank/DDBJ whole genome shotgun (WGS) entry which is preliminary data.</text>
</comment>
<gene>
    <name evidence="1" type="ORF">PoB_000433600</name>
</gene>